<feature type="domain" description="GAF" evidence="2">
    <location>
        <begin position="57"/>
        <end position="180"/>
    </location>
</feature>
<sequence>MTTSDADSHSGSAHHADAATFSASATKSDIYSTALDAAEALFSDTNFWPSNLANAASLMWYAFEALEMKVNWAGFYICSPDEPKSKLLLGPFMGKVACQSIVIGSGVCGTAAATRETQVVPDVEKYPGHIACDGETKSEVVVPLVDREGGVHGVLDVDCLVLDGFTEDDVKFLEKMAALIITFCKF</sequence>
<proteinExistence type="inferred from homology"/>
<dbReference type="Pfam" id="PF13185">
    <property type="entry name" value="GAF_2"/>
    <property type="match status" value="1"/>
</dbReference>
<dbReference type="RefSeq" id="XP_064767143.1">
    <property type="nucleotide sequence ID" value="XM_064913128.1"/>
</dbReference>
<dbReference type="InterPro" id="IPR029016">
    <property type="entry name" value="GAF-like_dom_sf"/>
</dbReference>
<organism evidence="3 4">
    <name type="scientific">Myxozyma melibiosi</name>
    <dbReference type="NCBI Taxonomy" id="54550"/>
    <lineage>
        <taxon>Eukaryota</taxon>
        <taxon>Fungi</taxon>
        <taxon>Dikarya</taxon>
        <taxon>Ascomycota</taxon>
        <taxon>Saccharomycotina</taxon>
        <taxon>Lipomycetes</taxon>
        <taxon>Lipomycetales</taxon>
        <taxon>Lipomycetaceae</taxon>
        <taxon>Myxozyma</taxon>
    </lineage>
</organism>
<evidence type="ECO:0000259" key="2">
    <source>
        <dbReference type="Pfam" id="PF13185"/>
    </source>
</evidence>
<name>A0ABR1F2S2_9ASCO</name>
<dbReference type="InterPro" id="IPR000614">
    <property type="entry name" value="FRMsr_CS"/>
</dbReference>
<protein>
    <submittedName>
        <fullName evidence="3">GAF domain-like protein</fullName>
    </submittedName>
</protein>
<keyword evidence="4" id="KW-1185">Reference proteome</keyword>
<dbReference type="InterPro" id="IPR051330">
    <property type="entry name" value="Phosphatase_reg/MetRdx"/>
</dbReference>
<dbReference type="EMBL" id="JBBJBU010000009">
    <property type="protein sequence ID" value="KAK7204110.1"/>
    <property type="molecule type" value="Genomic_DNA"/>
</dbReference>
<accession>A0ABR1F2S2</accession>
<dbReference type="PANTHER" id="PTHR21021:SF15">
    <property type="entry name" value="FREE METHIONINE-R-SULFOXIDE REDUCTASE"/>
    <property type="match status" value="1"/>
</dbReference>
<evidence type="ECO:0000256" key="1">
    <source>
        <dbReference type="ARBA" id="ARBA00038454"/>
    </source>
</evidence>
<dbReference type="GeneID" id="90038640"/>
<comment type="similarity">
    <text evidence="1">Belongs to the free Met sulfoxide reductase family.</text>
</comment>
<comment type="caution">
    <text evidence="3">The sequence shown here is derived from an EMBL/GenBank/DDBJ whole genome shotgun (WGS) entry which is preliminary data.</text>
</comment>
<dbReference type="InterPro" id="IPR003018">
    <property type="entry name" value="GAF"/>
</dbReference>
<evidence type="ECO:0000313" key="4">
    <source>
        <dbReference type="Proteomes" id="UP001498771"/>
    </source>
</evidence>
<evidence type="ECO:0000313" key="3">
    <source>
        <dbReference type="EMBL" id="KAK7204110.1"/>
    </source>
</evidence>
<dbReference type="SUPFAM" id="SSF55781">
    <property type="entry name" value="GAF domain-like"/>
    <property type="match status" value="1"/>
</dbReference>
<dbReference type="Gene3D" id="3.30.450.40">
    <property type="match status" value="1"/>
</dbReference>
<reference evidence="3 4" key="1">
    <citation type="submission" date="2024-03" db="EMBL/GenBank/DDBJ databases">
        <title>Genome-scale model development and genomic sequencing of the oleaginous clade Lipomyces.</title>
        <authorList>
            <consortium name="Lawrence Berkeley National Laboratory"/>
            <person name="Czajka J.J."/>
            <person name="Han Y."/>
            <person name="Kim J."/>
            <person name="Mondo S.J."/>
            <person name="Hofstad B.A."/>
            <person name="Robles A."/>
            <person name="Haridas S."/>
            <person name="Riley R."/>
            <person name="LaButti K."/>
            <person name="Pangilinan J."/>
            <person name="Andreopoulos W."/>
            <person name="Lipzen A."/>
            <person name="Yan J."/>
            <person name="Wang M."/>
            <person name="Ng V."/>
            <person name="Grigoriev I.V."/>
            <person name="Spatafora J.W."/>
            <person name="Magnuson J.K."/>
            <person name="Baker S.E."/>
            <person name="Pomraning K.R."/>
        </authorList>
    </citation>
    <scope>NUCLEOTIDE SEQUENCE [LARGE SCALE GENOMIC DNA]</scope>
    <source>
        <strain evidence="3 4">Phaff 52-87</strain>
    </source>
</reference>
<dbReference type="PANTHER" id="PTHR21021">
    <property type="entry name" value="GAF/PUTATIVE CYTOSKELETAL PROTEIN"/>
    <property type="match status" value="1"/>
</dbReference>
<dbReference type="Proteomes" id="UP001498771">
    <property type="component" value="Unassembled WGS sequence"/>
</dbReference>
<dbReference type="PROSITE" id="PS01320">
    <property type="entry name" value="UPF0067"/>
    <property type="match status" value="1"/>
</dbReference>
<gene>
    <name evidence="3" type="ORF">BZA70DRAFT_281487</name>
</gene>